<dbReference type="RefSeq" id="WP_201657538.1">
    <property type="nucleotide sequence ID" value="NZ_CAJHCS010000028.1"/>
</dbReference>
<proteinExistence type="predicted"/>
<dbReference type="InterPro" id="IPR015378">
    <property type="entry name" value="Transposase-like_Mu_C"/>
</dbReference>
<dbReference type="InterPro" id="IPR036397">
    <property type="entry name" value="RNaseH_sf"/>
</dbReference>
<dbReference type="Proteomes" id="UP001494588">
    <property type="component" value="Unassembled WGS sequence"/>
</dbReference>
<name>A0ABU9QKH7_9BURK</name>
<feature type="domain" description="Integrase catalytic" evidence="2">
    <location>
        <begin position="154"/>
        <end position="358"/>
    </location>
</feature>
<dbReference type="InterPro" id="IPR012337">
    <property type="entry name" value="RNaseH-like_sf"/>
</dbReference>
<dbReference type="Gene3D" id="3.30.420.10">
    <property type="entry name" value="Ribonuclease H-like superfamily/Ribonuclease H"/>
    <property type="match status" value="1"/>
</dbReference>
<protein>
    <submittedName>
        <fullName evidence="3">Mu transposase C-terminal domain-containing protein</fullName>
    </submittedName>
</protein>
<dbReference type="PROSITE" id="PS50994">
    <property type="entry name" value="INTEGRASE"/>
    <property type="match status" value="1"/>
</dbReference>
<comment type="caution">
    <text evidence="3">The sequence shown here is derived from an EMBL/GenBank/DDBJ whole genome shotgun (WGS) entry which is preliminary data.</text>
</comment>
<evidence type="ECO:0000259" key="2">
    <source>
        <dbReference type="PROSITE" id="PS50994"/>
    </source>
</evidence>
<evidence type="ECO:0000313" key="3">
    <source>
        <dbReference type="EMBL" id="MEM5289555.1"/>
    </source>
</evidence>
<keyword evidence="4" id="KW-1185">Reference proteome</keyword>
<reference evidence="3 4" key="1">
    <citation type="submission" date="2024-01" db="EMBL/GenBank/DDBJ databases">
        <title>The diversity of rhizobia nodulating Mimosa spp. in eleven states of Brazil covering several biomes is determined by host plant, location, and edaphic factors.</title>
        <authorList>
            <person name="Rouws L."/>
            <person name="Barauna A."/>
            <person name="Beukes C."/>
            <person name="De Faria S.M."/>
            <person name="Gross E."/>
            <person name="Dos Reis Junior F.B."/>
            <person name="Simon M."/>
            <person name="Maluk M."/>
            <person name="Odee D.W."/>
            <person name="Kenicer G."/>
            <person name="Young J.P.W."/>
            <person name="Reis V.M."/>
            <person name="Zilli J."/>
            <person name="James E.K."/>
        </authorList>
    </citation>
    <scope>NUCLEOTIDE SEQUENCE [LARGE SCALE GENOMIC DNA]</scope>
    <source>
        <strain evidence="3 4">JPY77</strain>
    </source>
</reference>
<gene>
    <name evidence="3" type="ORF">V4C55_27915</name>
</gene>
<evidence type="ECO:0000256" key="1">
    <source>
        <dbReference type="SAM" id="MobiDB-lite"/>
    </source>
</evidence>
<sequence length="541" mass="61664">MLKKGNLSDRETTIARILRTLGKDPMTRGQAKQAAILLDVHWTTIYRLRRRFLADPVASSLKPHPPGPRTGSRRIGRHTEVVIDDVLTVWLPAQRQLAHPLTSLVAEVRRRCMEAGVSSPSRDTVARRWSSHKREEALERAKSPKSAIAPGNFIVGKPLDVVQIDHTQADLIVVDDLTRRPLGRPWLSLAIDVATRCVVGFFVGIDRPNAATVALLLTRIVLPKTEWLSKLGVRTDWPMHGMPRMLHLDNAAEFKSRALQLGCAEYGVELMYRPVGKPHFGGHIERLNRTLMERVHDLPGSTGSSPKGRKERRSEQQAALTLGEFEQWLALEVGQRYHYSAHRGLRGDTPAGRWTTLCATSPVNGLSAAPDAALRFLLHFLPAARRTIQRDGLTLFHIRYWHPIFTAWRETDHDVIVRYHPEDLSRIYVKVARHDFIEVRYADLRRPAISLWEQRAAVKHLREQGQRTVSEVMMFRTIEEQRSLVDRAQRATRSVLRRRLPKTRGRPRSELLPAQLDDKRASQATPIDYSQPISAYDVEQW</sequence>
<feature type="region of interest" description="Disordered" evidence="1">
    <location>
        <begin position="296"/>
        <end position="316"/>
    </location>
</feature>
<dbReference type="InterPro" id="IPR001584">
    <property type="entry name" value="Integrase_cat-core"/>
</dbReference>
<dbReference type="Pfam" id="PF09299">
    <property type="entry name" value="Mu-transpos_C"/>
    <property type="match status" value="1"/>
</dbReference>
<dbReference type="InterPro" id="IPR009004">
    <property type="entry name" value="Transposase_Mu_C"/>
</dbReference>
<dbReference type="SUPFAM" id="SSF53098">
    <property type="entry name" value="Ribonuclease H-like"/>
    <property type="match status" value="1"/>
</dbReference>
<dbReference type="EMBL" id="JAZHGC010000026">
    <property type="protein sequence ID" value="MEM5289555.1"/>
    <property type="molecule type" value="Genomic_DNA"/>
</dbReference>
<accession>A0ABU9QKH7</accession>
<organism evidence="3 4">
    <name type="scientific">Paraburkholderia sabiae</name>
    <dbReference type="NCBI Taxonomy" id="273251"/>
    <lineage>
        <taxon>Bacteria</taxon>
        <taxon>Pseudomonadati</taxon>
        <taxon>Pseudomonadota</taxon>
        <taxon>Betaproteobacteria</taxon>
        <taxon>Burkholderiales</taxon>
        <taxon>Burkholderiaceae</taxon>
        <taxon>Paraburkholderia</taxon>
    </lineage>
</organism>
<dbReference type="SUPFAM" id="SSF50610">
    <property type="entry name" value="mu transposase, C-terminal domain"/>
    <property type="match status" value="1"/>
</dbReference>
<evidence type="ECO:0000313" key="4">
    <source>
        <dbReference type="Proteomes" id="UP001494588"/>
    </source>
</evidence>